<dbReference type="Proteomes" id="UP001456524">
    <property type="component" value="Unassembled WGS sequence"/>
</dbReference>
<sequence length="73" mass="7999">MVRMWGKGVGAVLLIVCSCHAIVSSSSSSYDHVHISIARANGHLDEWVWCGWYGTSRGCRHPNTSPHHPSTPD</sequence>
<comment type="caution">
    <text evidence="2">The sequence shown here is derived from an EMBL/GenBank/DDBJ whole genome shotgun (WGS) entry which is preliminary data.</text>
</comment>
<gene>
    <name evidence="2" type="ORF">IWX90DRAFT_437421</name>
</gene>
<keyword evidence="3" id="KW-1185">Reference proteome</keyword>
<name>A0ABR1XMC1_9PEZI</name>
<reference evidence="2 3" key="1">
    <citation type="journal article" date="2022" name="G3 (Bethesda)">
        <title>Enemy or ally: a genomic approach to elucidate the lifestyle of Phyllosticta citrichinaensis.</title>
        <authorList>
            <person name="Buijs V.A."/>
            <person name="Groenewald J.Z."/>
            <person name="Haridas S."/>
            <person name="LaButti K.M."/>
            <person name="Lipzen A."/>
            <person name="Martin F.M."/>
            <person name="Barry K."/>
            <person name="Grigoriev I.V."/>
            <person name="Crous P.W."/>
            <person name="Seidl M.F."/>
        </authorList>
    </citation>
    <scope>NUCLEOTIDE SEQUENCE [LARGE SCALE GENOMIC DNA]</scope>
    <source>
        <strain evidence="2 3">CBS 129764</strain>
    </source>
</reference>
<proteinExistence type="predicted"/>
<keyword evidence="1" id="KW-0732">Signal</keyword>
<dbReference type="EMBL" id="JBBWUH010000007">
    <property type="protein sequence ID" value="KAK8161327.1"/>
    <property type="molecule type" value="Genomic_DNA"/>
</dbReference>
<accession>A0ABR1XMC1</accession>
<feature type="signal peptide" evidence="1">
    <location>
        <begin position="1"/>
        <end position="21"/>
    </location>
</feature>
<evidence type="ECO:0000313" key="2">
    <source>
        <dbReference type="EMBL" id="KAK8161327.1"/>
    </source>
</evidence>
<evidence type="ECO:0000256" key="1">
    <source>
        <dbReference type="SAM" id="SignalP"/>
    </source>
</evidence>
<feature type="chain" id="PRO_5046735714" description="Secreted protein" evidence="1">
    <location>
        <begin position="22"/>
        <end position="73"/>
    </location>
</feature>
<evidence type="ECO:0000313" key="3">
    <source>
        <dbReference type="Proteomes" id="UP001456524"/>
    </source>
</evidence>
<evidence type="ECO:0008006" key="4">
    <source>
        <dbReference type="Google" id="ProtNLM"/>
    </source>
</evidence>
<protein>
    <recommendedName>
        <fullName evidence="4">Secreted protein</fullName>
    </recommendedName>
</protein>
<dbReference type="PROSITE" id="PS51257">
    <property type="entry name" value="PROKAR_LIPOPROTEIN"/>
    <property type="match status" value="1"/>
</dbReference>
<organism evidence="2 3">
    <name type="scientific">Phyllosticta citrichinensis</name>
    <dbReference type="NCBI Taxonomy" id="1130410"/>
    <lineage>
        <taxon>Eukaryota</taxon>
        <taxon>Fungi</taxon>
        <taxon>Dikarya</taxon>
        <taxon>Ascomycota</taxon>
        <taxon>Pezizomycotina</taxon>
        <taxon>Dothideomycetes</taxon>
        <taxon>Dothideomycetes incertae sedis</taxon>
        <taxon>Botryosphaeriales</taxon>
        <taxon>Phyllostictaceae</taxon>
        <taxon>Phyllosticta</taxon>
    </lineage>
</organism>